<dbReference type="EMBL" id="JAGMUU010000001">
    <property type="protein sequence ID" value="KAH7162172.1"/>
    <property type="molecule type" value="Genomic_DNA"/>
</dbReference>
<comment type="caution">
    <text evidence="2">The sequence shown here is derived from an EMBL/GenBank/DDBJ whole genome shotgun (WGS) entry which is preliminary data.</text>
</comment>
<keyword evidence="1" id="KW-1133">Transmembrane helix</keyword>
<keyword evidence="1" id="KW-0472">Membrane</keyword>
<name>A0A9P9JHX7_9HYPO</name>
<keyword evidence="3" id="KW-1185">Reference proteome</keyword>
<organism evidence="2 3">
    <name type="scientific">Dactylonectria estremocensis</name>
    <dbReference type="NCBI Taxonomy" id="1079267"/>
    <lineage>
        <taxon>Eukaryota</taxon>
        <taxon>Fungi</taxon>
        <taxon>Dikarya</taxon>
        <taxon>Ascomycota</taxon>
        <taxon>Pezizomycotina</taxon>
        <taxon>Sordariomycetes</taxon>
        <taxon>Hypocreomycetidae</taxon>
        <taxon>Hypocreales</taxon>
        <taxon>Nectriaceae</taxon>
        <taxon>Dactylonectria</taxon>
    </lineage>
</organism>
<protein>
    <submittedName>
        <fullName evidence="2">Uncharacterized protein</fullName>
    </submittedName>
</protein>
<dbReference type="AlphaFoldDB" id="A0A9P9JHX7"/>
<reference evidence="2" key="1">
    <citation type="journal article" date="2021" name="Nat. Commun.">
        <title>Genetic determinants of endophytism in the Arabidopsis root mycobiome.</title>
        <authorList>
            <person name="Mesny F."/>
            <person name="Miyauchi S."/>
            <person name="Thiergart T."/>
            <person name="Pickel B."/>
            <person name="Atanasova L."/>
            <person name="Karlsson M."/>
            <person name="Huettel B."/>
            <person name="Barry K.W."/>
            <person name="Haridas S."/>
            <person name="Chen C."/>
            <person name="Bauer D."/>
            <person name="Andreopoulos W."/>
            <person name="Pangilinan J."/>
            <person name="LaButti K."/>
            <person name="Riley R."/>
            <person name="Lipzen A."/>
            <person name="Clum A."/>
            <person name="Drula E."/>
            <person name="Henrissat B."/>
            <person name="Kohler A."/>
            <person name="Grigoriev I.V."/>
            <person name="Martin F.M."/>
            <person name="Hacquard S."/>
        </authorList>
    </citation>
    <scope>NUCLEOTIDE SEQUENCE</scope>
    <source>
        <strain evidence="2">MPI-CAGE-AT-0021</strain>
    </source>
</reference>
<dbReference type="Proteomes" id="UP000717696">
    <property type="component" value="Unassembled WGS sequence"/>
</dbReference>
<keyword evidence="1" id="KW-0812">Transmembrane</keyword>
<proteinExistence type="predicted"/>
<gene>
    <name evidence="2" type="ORF">B0J13DRAFT_2695</name>
</gene>
<evidence type="ECO:0000313" key="3">
    <source>
        <dbReference type="Proteomes" id="UP000717696"/>
    </source>
</evidence>
<evidence type="ECO:0000313" key="2">
    <source>
        <dbReference type="EMBL" id="KAH7162172.1"/>
    </source>
</evidence>
<dbReference type="OrthoDB" id="5337308at2759"/>
<feature type="transmembrane region" description="Helical" evidence="1">
    <location>
        <begin position="12"/>
        <end position="30"/>
    </location>
</feature>
<evidence type="ECO:0000256" key="1">
    <source>
        <dbReference type="SAM" id="Phobius"/>
    </source>
</evidence>
<sequence length="358" mass="39710">MSGRRQSSWRSLSAYFSVAVVSLLLLLYGGRSRNPGLSPHLPVTERVLYDNVAANLTERATTTYEEARVKGAKLHCLMAMSQEDAQAANKGASLEAPIYLQTDQLQELEGWEYGSVHKPFFGNYLDAALSGLGITGEPHYLYWVHNKGVEIFNDPTWLFDDEAEGDMESSEGRASTAYFGNAFIMDPGVVIADKNRGVIESKKLELLPDTTVTTNIRQWSDAAWMQWCEACRFHDGDVSNIRYIIRSWITNHFTLQFIFQAIINKNAKDGKGTTIGKWSDRITLTADDNPDEFFAVLGTPNGSGSAFLLLNHKGKLGAKTINKVDIFVPTVPFPVVGTNVGSFEEGRKITLLFHVTDA</sequence>
<accession>A0A9P9JHX7</accession>